<evidence type="ECO:0000313" key="2">
    <source>
        <dbReference type="Proteomes" id="UP000694844"/>
    </source>
</evidence>
<dbReference type="RefSeq" id="XP_022334216.1">
    <property type="nucleotide sequence ID" value="XM_022478508.1"/>
</dbReference>
<feature type="chain" id="PRO_5034356574" evidence="1">
    <location>
        <begin position="37"/>
        <end position="229"/>
    </location>
</feature>
<dbReference type="AlphaFoldDB" id="A0A8B8E4G5"/>
<name>A0A8B8E4G5_CRAVI</name>
<dbReference type="GeneID" id="111131131"/>
<gene>
    <name evidence="3" type="primary">LOC111131131</name>
</gene>
<protein>
    <submittedName>
        <fullName evidence="3">Uncharacterized protein LOC111131131</fullName>
    </submittedName>
</protein>
<feature type="signal peptide" evidence="1">
    <location>
        <begin position="1"/>
        <end position="36"/>
    </location>
</feature>
<dbReference type="OrthoDB" id="6205855at2759"/>
<evidence type="ECO:0000256" key="1">
    <source>
        <dbReference type="SAM" id="SignalP"/>
    </source>
</evidence>
<evidence type="ECO:0000313" key="3">
    <source>
        <dbReference type="RefSeq" id="XP_022334216.1"/>
    </source>
</evidence>
<accession>A0A8B8E4G5</accession>
<dbReference type="Proteomes" id="UP000694844">
    <property type="component" value="Chromosome 4"/>
</dbReference>
<sequence length="229" mass="26333">MVRTWLEQGRKMGVACWSLLMLFVVLENTCYESSKAVVPIYRSKRDLARSFVAKHIIFVKEGRRMTYNLLKGRLPKSAATPNRRKHTFVVVPVKNTERENKKKADFEKNLNKLIATKNRNGECKAVRRQNDPAARQPFIRENRIEIPISDYHTCPITMADLKVPNALLVEFNVQDRNDDCKYSKNGKFTVGVGIHRGVNSQTRRQQTNWFTVNHLVNSQINGGSECAKN</sequence>
<organism evidence="2 3">
    <name type="scientific">Crassostrea virginica</name>
    <name type="common">Eastern oyster</name>
    <dbReference type="NCBI Taxonomy" id="6565"/>
    <lineage>
        <taxon>Eukaryota</taxon>
        <taxon>Metazoa</taxon>
        <taxon>Spiralia</taxon>
        <taxon>Lophotrochozoa</taxon>
        <taxon>Mollusca</taxon>
        <taxon>Bivalvia</taxon>
        <taxon>Autobranchia</taxon>
        <taxon>Pteriomorphia</taxon>
        <taxon>Ostreida</taxon>
        <taxon>Ostreoidea</taxon>
        <taxon>Ostreidae</taxon>
        <taxon>Crassostrea</taxon>
    </lineage>
</organism>
<reference evidence="3" key="1">
    <citation type="submission" date="2025-08" db="UniProtKB">
        <authorList>
            <consortium name="RefSeq"/>
        </authorList>
    </citation>
    <scope>IDENTIFICATION</scope>
    <source>
        <tissue evidence="3">Whole sample</tissue>
    </source>
</reference>
<keyword evidence="1" id="KW-0732">Signal</keyword>
<keyword evidence="2" id="KW-1185">Reference proteome</keyword>
<dbReference type="KEGG" id="cvn:111131131"/>
<proteinExistence type="predicted"/>